<feature type="non-terminal residue" evidence="1">
    <location>
        <position position="47"/>
    </location>
</feature>
<comment type="caution">
    <text evidence="1">The sequence shown here is derived from an EMBL/GenBank/DDBJ whole genome shotgun (WGS) entry which is preliminary data.</text>
</comment>
<proteinExistence type="predicted"/>
<protein>
    <submittedName>
        <fullName evidence="1">Uncharacterized protein</fullName>
    </submittedName>
</protein>
<evidence type="ECO:0000313" key="1">
    <source>
        <dbReference type="EMBL" id="GAJ21948.1"/>
    </source>
</evidence>
<organism evidence="1">
    <name type="scientific">marine sediment metagenome</name>
    <dbReference type="NCBI Taxonomy" id="412755"/>
    <lineage>
        <taxon>unclassified sequences</taxon>
        <taxon>metagenomes</taxon>
        <taxon>ecological metagenomes</taxon>
    </lineage>
</organism>
<reference evidence="1" key="1">
    <citation type="journal article" date="2014" name="Front. Microbiol.">
        <title>High frequency of phylogenetically diverse reductive dehalogenase-homologous genes in deep subseafloor sedimentary metagenomes.</title>
        <authorList>
            <person name="Kawai M."/>
            <person name="Futagami T."/>
            <person name="Toyoda A."/>
            <person name="Takaki Y."/>
            <person name="Nishi S."/>
            <person name="Hori S."/>
            <person name="Arai W."/>
            <person name="Tsubouchi T."/>
            <person name="Morono Y."/>
            <person name="Uchiyama I."/>
            <person name="Ito T."/>
            <person name="Fujiyama A."/>
            <person name="Inagaki F."/>
            <person name="Takami H."/>
        </authorList>
    </citation>
    <scope>NUCLEOTIDE SEQUENCE</scope>
    <source>
        <strain evidence="1">Expedition CK06-06</strain>
    </source>
</reference>
<name>X1UWU3_9ZZZZ</name>
<gene>
    <name evidence="1" type="ORF">S12H4_55564</name>
</gene>
<sequence length="47" mass="5250">MDKTEVTKVSPELERAAAQRARDRANAARWDLNAATPFPLARGRGKR</sequence>
<accession>X1UWU3</accession>
<dbReference type="AlphaFoldDB" id="X1UWU3"/>
<dbReference type="EMBL" id="BARW01035656">
    <property type="protein sequence ID" value="GAJ21948.1"/>
    <property type="molecule type" value="Genomic_DNA"/>
</dbReference>